<protein>
    <submittedName>
        <fullName evidence="2">Uncharacterized protein</fullName>
    </submittedName>
</protein>
<keyword evidence="1" id="KW-0812">Transmembrane</keyword>
<feature type="transmembrane region" description="Helical" evidence="1">
    <location>
        <begin position="7"/>
        <end position="30"/>
    </location>
</feature>
<reference evidence="2" key="1">
    <citation type="journal article" date="2012" name="Nat. Biotechnol.">
        <title>Reference genome sequence of the model plant Setaria.</title>
        <authorList>
            <person name="Bennetzen J.L."/>
            <person name="Schmutz J."/>
            <person name="Wang H."/>
            <person name="Percifield R."/>
            <person name="Hawkins J."/>
            <person name="Pontaroli A.C."/>
            <person name="Estep M."/>
            <person name="Feng L."/>
            <person name="Vaughn J.N."/>
            <person name="Grimwood J."/>
            <person name="Jenkins J."/>
            <person name="Barry K."/>
            <person name="Lindquist E."/>
            <person name="Hellsten U."/>
            <person name="Deshpande S."/>
            <person name="Wang X."/>
            <person name="Wu X."/>
            <person name="Mitros T."/>
            <person name="Triplett J."/>
            <person name="Yang X."/>
            <person name="Ye C.Y."/>
            <person name="Mauro-Herrera M."/>
            <person name="Wang L."/>
            <person name="Li P."/>
            <person name="Sharma M."/>
            <person name="Sharma R."/>
            <person name="Ronald P.C."/>
            <person name="Panaud O."/>
            <person name="Kellogg E.A."/>
            <person name="Brutnell T.P."/>
            <person name="Doust A.N."/>
            <person name="Tuskan G.A."/>
            <person name="Rokhsar D."/>
            <person name="Devos K.M."/>
        </authorList>
    </citation>
    <scope>NUCLEOTIDE SEQUENCE [LARGE SCALE GENOMIC DNA]</scope>
    <source>
        <strain evidence="2">Yugu1</strain>
    </source>
</reference>
<dbReference type="AlphaFoldDB" id="A0A368PY95"/>
<keyword evidence="1" id="KW-0472">Membrane</keyword>
<organism evidence="2">
    <name type="scientific">Setaria italica</name>
    <name type="common">Foxtail millet</name>
    <name type="synonym">Panicum italicum</name>
    <dbReference type="NCBI Taxonomy" id="4555"/>
    <lineage>
        <taxon>Eukaryota</taxon>
        <taxon>Viridiplantae</taxon>
        <taxon>Streptophyta</taxon>
        <taxon>Embryophyta</taxon>
        <taxon>Tracheophyta</taxon>
        <taxon>Spermatophyta</taxon>
        <taxon>Magnoliopsida</taxon>
        <taxon>Liliopsida</taxon>
        <taxon>Poales</taxon>
        <taxon>Poaceae</taxon>
        <taxon>PACMAD clade</taxon>
        <taxon>Panicoideae</taxon>
        <taxon>Panicodae</taxon>
        <taxon>Paniceae</taxon>
        <taxon>Cenchrinae</taxon>
        <taxon>Setaria</taxon>
    </lineage>
</organism>
<keyword evidence="1" id="KW-1133">Transmembrane helix</keyword>
<proteinExistence type="predicted"/>
<dbReference type="EMBL" id="CM003529">
    <property type="protein sequence ID" value="RCV10504.1"/>
    <property type="molecule type" value="Genomic_DNA"/>
</dbReference>
<name>A0A368PY95_SETIT</name>
<gene>
    <name evidence="2" type="ORF">SETIT_2G116900v2</name>
</gene>
<evidence type="ECO:0000313" key="2">
    <source>
        <dbReference type="EMBL" id="RCV10504.1"/>
    </source>
</evidence>
<sequence length="60" mass="6666">METVSSVLVLVPSSLNGMCSVLMYMAMFFLDVTIDGVEGIGSMSLREMHDWVEEYVDQAT</sequence>
<evidence type="ECO:0000256" key="1">
    <source>
        <dbReference type="SAM" id="Phobius"/>
    </source>
</evidence>
<accession>A0A368PY95</accession>
<reference evidence="2" key="2">
    <citation type="submission" date="2015-07" db="EMBL/GenBank/DDBJ databases">
        <authorList>
            <person name="Noorani M."/>
        </authorList>
    </citation>
    <scope>NUCLEOTIDE SEQUENCE</scope>
    <source>
        <strain evidence="2">Yugu1</strain>
    </source>
</reference>